<name>A0ABQ9GD55_9NEOP</name>
<evidence type="ECO:0000313" key="2">
    <source>
        <dbReference type="Proteomes" id="UP001159363"/>
    </source>
</evidence>
<organism evidence="1 2">
    <name type="scientific">Dryococelus australis</name>
    <dbReference type="NCBI Taxonomy" id="614101"/>
    <lineage>
        <taxon>Eukaryota</taxon>
        <taxon>Metazoa</taxon>
        <taxon>Ecdysozoa</taxon>
        <taxon>Arthropoda</taxon>
        <taxon>Hexapoda</taxon>
        <taxon>Insecta</taxon>
        <taxon>Pterygota</taxon>
        <taxon>Neoptera</taxon>
        <taxon>Polyneoptera</taxon>
        <taxon>Phasmatodea</taxon>
        <taxon>Verophasmatodea</taxon>
        <taxon>Anareolatae</taxon>
        <taxon>Phasmatidae</taxon>
        <taxon>Eurycanthinae</taxon>
        <taxon>Dryococelus</taxon>
    </lineage>
</organism>
<sequence>MRDTLNELMNREDPKETNEVTPAELMATITMQHNHYFPDRWMHAKVVTDLKPAKPPLIATSYHPISLLSTRYKLLERVVNIRVVAHISSQYILHDEQFGSGVGTR</sequence>
<evidence type="ECO:0000313" key="1">
    <source>
        <dbReference type="EMBL" id="KAJ8869427.1"/>
    </source>
</evidence>
<comment type="caution">
    <text evidence="1">The sequence shown here is derived from an EMBL/GenBank/DDBJ whole genome shotgun (WGS) entry which is preliminary data.</text>
</comment>
<keyword evidence="2" id="KW-1185">Reference proteome</keyword>
<protein>
    <submittedName>
        <fullName evidence="1">Uncharacterized protein</fullName>
    </submittedName>
</protein>
<dbReference type="Proteomes" id="UP001159363">
    <property type="component" value="Chromosome 12"/>
</dbReference>
<dbReference type="EMBL" id="JARBHB010000013">
    <property type="protein sequence ID" value="KAJ8869427.1"/>
    <property type="molecule type" value="Genomic_DNA"/>
</dbReference>
<accession>A0ABQ9GD55</accession>
<proteinExistence type="predicted"/>
<reference evidence="1 2" key="1">
    <citation type="submission" date="2023-02" db="EMBL/GenBank/DDBJ databases">
        <title>LHISI_Scaffold_Assembly.</title>
        <authorList>
            <person name="Stuart O.P."/>
            <person name="Cleave R."/>
            <person name="Magrath M.J.L."/>
            <person name="Mikheyev A.S."/>
        </authorList>
    </citation>
    <scope>NUCLEOTIDE SEQUENCE [LARGE SCALE GENOMIC DNA]</scope>
    <source>
        <strain evidence="1">Daus_M_001</strain>
        <tissue evidence="1">Leg muscle</tissue>
    </source>
</reference>
<gene>
    <name evidence="1" type="ORF">PR048_028417</name>
</gene>